<evidence type="ECO:0000256" key="6">
    <source>
        <dbReference type="ARBA" id="ARBA00022692"/>
    </source>
</evidence>
<dbReference type="SMART" id="SM00382">
    <property type="entry name" value="AAA"/>
    <property type="match status" value="1"/>
</dbReference>
<dbReference type="InterPro" id="IPR015856">
    <property type="entry name" value="ABC_transpr_CbiO/EcfA_su"/>
</dbReference>
<keyword evidence="16" id="KW-1185">Reference proteome</keyword>
<feature type="domain" description="ABC transporter" evidence="14">
    <location>
        <begin position="4"/>
        <end position="248"/>
    </location>
</feature>
<evidence type="ECO:0000256" key="2">
    <source>
        <dbReference type="ARBA" id="ARBA00004202"/>
    </source>
</evidence>
<dbReference type="CDD" id="cd16914">
    <property type="entry name" value="EcfT"/>
    <property type="match status" value="1"/>
</dbReference>
<evidence type="ECO:0000256" key="1">
    <source>
        <dbReference type="ARBA" id="ARBA00004141"/>
    </source>
</evidence>
<gene>
    <name evidence="15" type="ORF">GC093_29090</name>
</gene>
<feature type="transmembrane region" description="Helical" evidence="13">
    <location>
        <begin position="457"/>
        <end position="475"/>
    </location>
</feature>
<organism evidence="15 16">
    <name type="scientific">Paenibacillus foliorum</name>
    <dbReference type="NCBI Taxonomy" id="2654974"/>
    <lineage>
        <taxon>Bacteria</taxon>
        <taxon>Bacillati</taxon>
        <taxon>Bacillota</taxon>
        <taxon>Bacilli</taxon>
        <taxon>Bacillales</taxon>
        <taxon>Paenibacillaceae</taxon>
        <taxon>Paenibacillus</taxon>
    </lineage>
</organism>
<comment type="caution">
    <text evidence="15">The sequence shown here is derived from an EMBL/GenBank/DDBJ whole genome shotgun (WGS) entry which is preliminary data.</text>
</comment>
<dbReference type="PROSITE" id="PS50893">
    <property type="entry name" value="ABC_TRANSPORTER_2"/>
    <property type="match status" value="1"/>
</dbReference>
<evidence type="ECO:0000256" key="10">
    <source>
        <dbReference type="ARBA" id="ARBA00022989"/>
    </source>
</evidence>
<dbReference type="GO" id="GO:0016887">
    <property type="term" value="F:ATP hydrolysis activity"/>
    <property type="evidence" value="ECO:0007669"/>
    <property type="project" value="InterPro"/>
</dbReference>
<keyword evidence="5" id="KW-1003">Cell membrane</keyword>
<feature type="region of interest" description="Disordered" evidence="12">
    <location>
        <begin position="323"/>
        <end position="347"/>
    </location>
</feature>
<dbReference type="InterPro" id="IPR027417">
    <property type="entry name" value="P-loop_NTPase"/>
</dbReference>
<keyword evidence="8 15" id="KW-0067">ATP-binding</keyword>
<dbReference type="GO" id="GO:0005524">
    <property type="term" value="F:ATP binding"/>
    <property type="evidence" value="ECO:0007669"/>
    <property type="project" value="UniProtKB-KW"/>
</dbReference>
<name>A0A972K4S3_9BACL</name>
<evidence type="ECO:0000256" key="13">
    <source>
        <dbReference type="SAM" id="Phobius"/>
    </source>
</evidence>
<keyword evidence="11 13" id="KW-0472">Membrane</keyword>
<dbReference type="PANTHER" id="PTHR43553:SF27">
    <property type="entry name" value="ENERGY-COUPLING FACTOR TRANSPORTER ATP-BINDING PROTEIN ECFA2"/>
    <property type="match status" value="1"/>
</dbReference>
<dbReference type="CDD" id="cd03225">
    <property type="entry name" value="ABC_cobalt_CbiO_domain1"/>
    <property type="match status" value="1"/>
</dbReference>
<dbReference type="PANTHER" id="PTHR43553">
    <property type="entry name" value="HEAVY METAL TRANSPORTER"/>
    <property type="match status" value="1"/>
</dbReference>
<evidence type="ECO:0000256" key="5">
    <source>
        <dbReference type="ARBA" id="ARBA00022475"/>
    </source>
</evidence>
<evidence type="ECO:0000256" key="7">
    <source>
        <dbReference type="ARBA" id="ARBA00022741"/>
    </source>
</evidence>
<evidence type="ECO:0000313" key="16">
    <source>
        <dbReference type="Proteomes" id="UP000641588"/>
    </source>
</evidence>
<dbReference type="InterPro" id="IPR003593">
    <property type="entry name" value="AAA+_ATPase"/>
</dbReference>
<evidence type="ECO:0000256" key="3">
    <source>
        <dbReference type="ARBA" id="ARBA00005417"/>
    </source>
</evidence>
<dbReference type="Proteomes" id="UP000641588">
    <property type="component" value="Unassembled WGS sequence"/>
</dbReference>
<comment type="subcellular location">
    <subcellularLocation>
        <location evidence="2">Cell membrane</location>
        <topology evidence="2">Peripheral membrane protein</topology>
    </subcellularLocation>
    <subcellularLocation>
        <location evidence="1">Membrane</location>
        <topology evidence="1">Multi-pass membrane protein</topology>
    </subcellularLocation>
</comment>
<keyword evidence="7" id="KW-0547">Nucleotide-binding</keyword>
<keyword evidence="9" id="KW-1278">Translocase</keyword>
<proteinExistence type="inferred from homology"/>
<dbReference type="SUPFAM" id="SSF52540">
    <property type="entry name" value="P-loop containing nucleoside triphosphate hydrolases"/>
    <property type="match status" value="1"/>
</dbReference>
<comment type="similarity">
    <text evidence="3">Belongs to the ABC transporter superfamily.</text>
</comment>
<evidence type="ECO:0000259" key="14">
    <source>
        <dbReference type="PROSITE" id="PS50893"/>
    </source>
</evidence>
<evidence type="ECO:0000256" key="8">
    <source>
        <dbReference type="ARBA" id="ARBA00022840"/>
    </source>
</evidence>
<dbReference type="Pfam" id="PF02361">
    <property type="entry name" value="CbiQ"/>
    <property type="match status" value="1"/>
</dbReference>
<dbReference type="GO" id="GO:0043190">
    <property type="term" value="C:ATP-binding cassette (ABC) transporter complex"/>
    <property type="evidence" value="ECO:0007669"/>
    <property type="project" value="TreeGrafter"/>
</dbReference>
<dbReference type="AlphaFoldDB" id="A0A972K4S3"/>
<protein>
    <submittedName>
        <fullName evidence="15">ATP-binding cassette domain-containing protein</fullName>
    </submittedName>
</protein>
<reference evidence="15" key="1">
    <citation type="submission" date="2019-10" db="EMBL/GenBank/DDBJ databases">
        <title>Description of Paenibacillus glebae sp. nov.</title>
        <authorList>
            <person name="Carlier A."/>
            <person name="Qi S."/>
        </authorList>
    </citation>
    <scope>NUCLEOTIDE SEQUENCE</scope>
    <source>
        <strain evidence="15">LMG 31456</strain>
    </source>
</reference>
<evidence type="ECO:0000256" key="12">
    <source>
        <dbReference type="SAM" id="MobiDB-lite"/>
    </source>
</evidence>
<sequence>MIIIEQMTIGRPNNSNNSNRSEVKNILTNINCRLQKGTVTLVIGQTGSGKSTFLNAVAGLIPIQAGSVSYDGQSLWNGKRMNNAVKFKMSILFQYPERQLFAESIRKEFYYSLRPLGLSRQEITARINEAMNQLKLPEEFLAQSFFTLSDGQKRKIALATSLATKPEWLLLDEPTAGIDPSSIPHLLEAIDYHKRIHNGGIVLVSHDLDTFLPVVDRVLVMYKGAIAADVTPKELCDNPSILVQAQIGLPTSVELTTIMHEQGITLSGTPLTPDESADAIIRQIQQLTAGTAHEESSNSLQLNSATIMPTVVSYFSSVSHASMKDNSDENTSTSAAEEAALHDEAAEPSAEQVSATGALIAAVQQLHPITKWLFYLLISSGILIQDQWYGIGAAAIITCICMYLSGAPTRTILKPVKPFLIFILISTFISGLTLTFYPNSIKVAAVGFSIISAAQTTKQLSVFLLIMLLGILFAVTTSGSKMQRGLEQAFSFLEYFRIPVAAFTFSASLLLKFVPTLFAEIERISLITRARGKSHVKQGSIRVRDAHVFMIPLILSMMKHAEDLAFALEARGYRVKRISRLSYNRLPFHLRDLFTTVTGVLLLAILIICDLK</sequence>
<keyword evidence="10 13" id="KW-1133">Transmembrane helix</keyword>
<keyword evidence="6 13" id="KW-0812">Transmembrane</keyword>
<dbReference type="Pfam" id="PF00005">
    <property type="entry name" value="ABC_tran"/>
    <property type="match status" value="1"/>
</dbReference>
<dbReference type="InterPro" id="IPR003339">
    <property type="entry name" value="ABC/ECF_trnsptr_transmembrane"/>
</dbReference>
<feature type="transmembrane region" description="Helical" evidence="13">
    <location>
        <begin position="419"/>
        <end position="437"/>
    </location>
</feature>
<feature type="transmembrane region" description="Helical" evidence="13">
    <location>
        <begin position="593"/>
        <end position="611"/>
    </location>
</feature>
<dbReference type="GO" id="GO:0042626">
    <property type="term" value="F:ATPase-coupled transmembrane transporter activity"/>
    <property type="evidence" value="ECO:0007669"/>
    <property type="project" value="TreeGrafter"/>
</dbReference>
<accession>A0A972K4S3</accession>
<dbReference type="EMBL" id="WHOD01000109">
    <property type="protein sequence ID" value="NOU97253.1"/>
    <property type="molecule type" value="Genomic_DNA"/>
</dbReference>
<evidence type="ECO:0000256" key="4">
    <source>
        <dbReference type="ARBA" id="ARBA00022448"/>
    </source>
</evidence>
<evidence type="ECO:0000256" key="9">
    <source>
        <dbReference type="ARBA" id="ARBA00022967"/>
    </source>
</evidence>
<dbReference type="InterPro" id="IPR003439">
    <property type="entry name" value="ABC_transporter-like_ATP-bd"/>
</dbReference>
<evidence type="ECO:0000313" key="15">
    <source>
        <dbReference type="EMBL" id="NOU97253.1"/>
    </source>
</evidence>
<evidence type="ECO:0000256" key="11">
    <source>
        <dbReference type="ARBA" id="ARBA00023136"/>
    </source>
</evidence>
<keyword evidence="4" id="KW-0813">Transport</keyword>
<feature type="transmembrane region" description="Helical" evidence="13">
    <location>
        <begin position="388"/>
        <end position="407"/>
    </location>
</feature>
<dbReference type="InterPro" id="IPR050095">
    <property type="entry name" value="ECF_ABC_transporter_ATP-bd"/>
</dbReference>
<dbReference type="Gene3D" id="3.40.50.300">
    <property type="entry name" value="P-loop containing nucleotide triphosphate hydrolases"/>
    <property type="match status" value="1"/>
</dbReference>